<sequence>MRLTTLLPLLPLATALPPPATTAPSSSSSTSTNNNNNAAKPLPLLIWHGLGDRSDASGLHTVGQLASQTHPGTLVHYISLPASDPLDGAADQRATFFGNVSAQIASVCASLSTNTTLLDPASNRIRADALGFSQGGQFLRGLAQRCPALQLRSLVTFGSQHAGISEFQRCGAWDLLCKAATALVGGNAWTDTVQGGVVPAQYYREVNETTGEGTEAYLAASHFLADVNAERGGGRRNEEYAARLGALENFAMYVFAGDETVVPKESGWFAEVNGTSGEVTPLRERRVYKEDWIGLRELDRKGGLVFGSVEGEHMQLDKRDLERAFGKYFGPEREGRAVEGVEKEGGGQVVLGAGRKGDL</sequence>
<dbReference type="PANTHER" id="PTHR11247">
    <property type="entry name" value="PALMITOYL-PROTEIN THIOESTERASE/DOLICHYLDIPHOSPHATASE 1"/>
    <property type="match status" value="1"/>
</dbReference>
<protein>
    <recommendedName>
        <fullName evidence="2">palmitoyl-protein hydrolase</fullName>
        <ecNumber evidence="2">3.1.2.22</ecNumber>
    </recommendedName>
</protein>
<dbReference type="RefSeq" id="XP_069228623.1">
    <property type="nucleotide sequence ID" value="XM_069374251.1"/>
</dbReference>
<evidence type="ECO:0000256" key="6">
    <source>
        <dbReference type="SAM" id="SignalP"/>
    </source>
</evidence>
<evidence type="ECO:0000256" key="1">
    <source>
        <dbReference type="ARBA" id="ARBA00010758"/>
    </source>
</evidence>
<dbReference type="FunFam" id="3.40.50.1820:FF:000107">
    <property type="entry name" value="Palmitoyl-protein thioesterase 1"/>
    <property type="match status" value="1"/>
</dbReference>
<evidence type="ECO:0000256" key="2">
    <source>
        <dbReference type="ARBA" id="ARBA00012423"/>
    </source>
</evidence>
<feature type="chain" id="PRO_5044311319" description="palmitoyl-protein hydrolase" evidence="6">
    <location>
        <begin position="16"/>
        <end position="359"/>
    </location>
</feature>
<keyword evidence="4" id="KW-0378">Hydrolase</keyword>
<dbReference type="GeneID" id="96007089"/>
<dbReference type="EC" id="3.1.2.22" evidence="2"/>
<dbReference type="GO" id="GO:0008474">
    <property type="term" value="F:palmitoyl-(protein) hydrolase activity"/>
    <property type="evidence" value="ECO:0007669"/>
    <property type="project" value="UniProtKB-EC"/>
</dbReference>
<dbReference type="Gene3D" id="3.40.50.1820">
    <property type="entry name" value="alpha/beta hydrolase"/>
    <property type="match status" value="1"/>
</dbReference>
<name>A0AB34KP38_9PEZI</name>
<dbReference type="EMBL" id="JAAQHG020000019">
    <property type="protein sequence ID" value="KAL1585517.1"/>
    <property type="molecule type" value="Genomic_DNA"/>
</dbReference>
<evidence type="ECO:0000256" key="5">
    <source>
        <dbReference type="ARBA" id="ARBA00023180"/>
    </source>
</evidence>
<evidence type="ECO:0000313" key="8">
    <source>
        <dbReference type="Proteomes" id="UP000803884"/>
    </source>
</evidence>
<keyword evidence="5" id="KW-0325">Glycoprotein</keyword>
<dbReference type="InterPro" id="IPR029058">
    <property type="entry name" value="AB_hydrolase_fold"/>
</dbReference>
<organism evidence="7 8">
    <name type="scientific">Cladosporium halotolerans</name>
    <dbReference type="NCBI Taxonomy" id="1052096"/>
    <lineage>
        <taxon>Eukaryota</taxon>
        <taxon>Fungi</taxon>
        <taxon>Dikarya</taxon>
        <taxon>Ascomycota</taxon>
        <taxon>Pezizomycotina</taxon>
        <taxon>Dothideomycetes</taxon>
        <taxon>Dothideomycetidae</taxon>
        <taxon>Cladosporiales</taxon>
        <taxon>Cladosporiaceae</taxon>
        <taxon>Cladosporium</taxon>
    </lineage>
</organism>
<dbReference type="PANTHER" id="PTHR11247:SF8">
    <property type="entry name" value="PALMITOYL-PROTEIN THIOESTERASE 1"/>
    <property type="match status" value="1"/>
</dbReference>
<feature type="signal peptide" evidence="6">
    <location>
        <begin position="1"/>
        <end position="15"/>
    </location>
</feature>
<evidence type="ECO:0000256" key="4">
    <source>
        <dbReference type="ARBA" id="ARBA00022801"/>
    </source>
</evidence>
<evidence type="ECO:0000256" key="3">
    <source>
        <dbReference type="ARBA" id="ARBA00022729"/>
    </source>
</evidence>
<keyword evidence="8" id="KW-1185">Reference proteome</keyword>
<dbReference type="Proteomes" id="UP000803884">
    <property type="component" value="Unassembled WGS sequence"/>
</dbReference>
<comment type="caution">
    <text evidence="7">The sequence shown here is derived from an EMBL/GenBank/DDBJ whole genome shotgun (WGS) entry which is preliminary data.</text>
</comment>
<dbReference type="Pfam" id="PF02089">
    <property type="entry name" value="Palm_thioest"/>
    <property type="match status" value="1"/>
</dbReference>
<dbReference type="SUPFAM" id="SSF53474">
    <property type="entry name" value="alpha/beta-Hydrolases"/>
    <property type="match status" value="1"/>
</dbReference>
<proteinExistence type="inferred from homology"/>
<reference evidence="7 8" key="1">
    <citation type="journal article" date="2020" name="Microbiol. Resour. Announc.">
        <title>Draft Genome Sequence of a Cladosporium Species Isolated from the Mesophotic Ascidian Didemnum maculosum.</title>
        <authorList>
            <person name="Gioti A."/>
            <person name="Siaperas R."/>
            <person name="Nikolaivits E."/>
            <person name="Le Goff G."/>
            <person name="Ouazzani J."/>
            <person name="Kotoulas G."/>
            <person name="Topakas E."/>
        </authorList>
    </citation>
    <scope>NUCLEOTIDE SEQUENCE [LARGE SCALE GENOMIC DNA]</scope>
    <source>
        <strain evidence="7 8">TM138-S3</strain>
    </source>
</reference>
<comment type="similarity">
    <text evidence="1">Belongs to the palmitoyl-protein thioesterase family.</text>
</comment>
<accession>A0AB34KP38</accession>
<evidence type="ECO:0000313" key="7">
    <source>
        <dbReference type="EMBL" id="KAL1585517.1"/>
    </source>
</evidence>
<gene>
    <name evidence="7" type="ORF">WHR41_05646</name>
</gene>
<dbReference type="AlphaFoldDB" id="A0AB34KP38"/>
<keyword evidence="3 6" id="KW-0732">Signal</keyword>